<comment type="caution">
    <text evidence="1">The sequence shown here is derived from an EMBL/GenBank/DDBJ whole genome shotgun (WGS) entry which is preliminary data.</text>
</comment>
<protein>
    <submittedName>
        <fullName evidence="1">Uncharacterized protein</fullName>
    </submittedName>
</protein>
<accession>A0A0F9P6G0</accession>
<name>A0A0F9P6G0_9ZZZZ</name>
<dbReference type="AlphaFoldDB" id="A0A0F9P6G0"/>
<gene>
    <name evidence="1" type="ORF">LCGC14_0940400</name>
</gene>
<reference evidence="1" key="1">
    <citation type="journal article" date="2015" name="Nature">
        <title>Complex archaea that bridge the gap between prokaryotes and eukaryotes.</title>
        <authorList>
            <person name="Spang A."/>
            <person name="Saw J.H."/>
            <person name="Jorgensen S.L."/>
            <person name="Zaremba-Niedzwiedzka K."/>
            <person name="Martijn J."/>
            <person name="Lind A.E."/>
            <person name="van Eijk R."/>
            <person name="Schleper C."/>
            <person name="Guy L."/>
            <person name="Ettema T.J."/>
        </authorList>
    </citation>
    <scope>NUCLEOTIDE SEQUENCE</scope>
</reference>
<dbReference type="EMBL" id="LAZR01003284">
    <property type="protein sequence ID" value="KKN19987.1"/>
    <property type="molecule type" value="Genomic_DNA"/>
</dbReference>
<sequence>MKVRIDIAEDYPVYVIEEGRDYGGMKLSVDRRKVKRWKGILKEYHKVQDEIEKAWVKEVKLR</sequence>
<proteinExistence type="predicted"/>
<organism evidence="1">
    <name type="scientific">marine sediment metagenome</name>
    <dbReference type="NCBI Taxonomy" id="412755"/>
    <lineage>
        <taxon>unclassified sequences</taxon>
        <taxon>metagenomes</taxon>
        <taxon>ecological metagenomes</taxon>
    </lineage>
</organism>
<evidence type="ECO:0000313" key="1">
    <source>
        <dbReference type="EMBL" id="KKN19987.1"/>
    </source>
</evidence>